<organism evidence="7 8">
    <name type="scientific">Dactylosporangium sucinum</name>
    <dbReference type="NCBI Taxonomy" id="1424081"/>
    <lineage>
        <taxon>Bacteria</taxon>
        <taxon>Bacillati</taxon>
        <taxon>Actinomycetota</taxon>
        <taxon>Actinomycetes</taxon>
        <taxon>Micromonosporales</taxon>
        <taxon>Micromonosporaceae</taxon>
        <taxon>Dactylosporangium</taxon>
    </lineage>
</organism>
<dbReference type="InterPro" id="IPR026841">
    <property type="entry name" value="Aur1/Ipt1"/>
</dbReference>
<evidence type="ECO:0000313" key="7">
    <source>
        <dbReference type="EMBL" id="GGM42505.1"/>
    </source>
</evidence>
<feature type="transmembrane region" description="Helical" evidence="5">
    <location>
        <begin position="92"/>
        <end position="113"/>
    </location>
</feature>
<feature type="transmembrane region" description="Helical" evidence="5">
    <location>
        <begin position="179"/>
        <end position="199"/>
    </location>
</feature>
<evidence type="ECO:0000256" key="4">
    <source>
        <dbReference type="ARBA" id="ARBA00023136"/>
    </source>
</evidence>
<comment type="subcellular location">
    <subcellularLocation>
        <location evidence="1">Membrane</location>
        <topology evidence="1">Multi-pass membrane protein</topology>
    </subcellularLocation>
</comment>
<dbReference type="PANTHER" id="PTHR31310:SF7">
    <property type="entry name" value="PA-PHOSPHATASE RELATED-FAMILY PROTEIN DDB_G0268928"/>
    <property type="match status" value="1"/>
</dbReference>
<feature type="transmembrane region" description="Helical" evidence="5">
    <location>
        <begin position="232"/>
        <end position="254"/>
    </location>
</feature>
<accession>A0A917WZ52</accession>
<evidence type="ECO:0000256" key="1">
    <source>
        <dbReference type="ARBA" id="ARBA00004141"/>
    </source>
</evidence>
<reference evidence="7" key="2">
    <citation type="submission" date="2020-09" db="EMBL/GenBank/DDBJ databases">
        <authorList>
            <person name="Sun Q."/>
            <person name="Ohkuma M."/>
        </authorList>
    </citation>
    <scope>NUCLEOTIDE SEQUENCE</scope>
    <source>
        <strain evidence="7">JCM 19831</strain>
    </source>
</reference>
<keyword evidence="4 5" id="KW-0472">Membrane</keyword>
<feature type="transmembrane region" description="Helical" evidence="5">
    <location>
        <begin position="125"/>
        <end position="140"/>
    </location>
</feature>
<dbReference type="InterPro" id="IPR052185">
    <property type="entry name" value="IPC_Synthase-Related"/>
</dbReference>
<gene>
    <name evidence="7" type="ORF">GCM10007977_050070</name>
</gene>
<sequence length="268" mass="28975">MRYGAVRRPTDGYGGAVSRPRVGAPVRRVLVEVVIVGLAVLVFSSVHAAVGTSATAAAANARALQAVQRALHLDVERSANAWLVEHPALIQPAVYCYRLYYAALLGVLVWVFVRHCEVYPTVRRTLVAMALLVLPVYWAVPMSPPRFAMPGIVDIVAEHDLFGSQASRDLGNGQNHFSAMPSMHVGWSLWCAYAVWVALRATHPRAALLAWVFPLVMTAVVLTTGNHYVLDVAGSVVLLALAVGAASVWSRWLVPRWAPGTRAAQRAG</sequence>
<evidence type="ECO:0000313" key="8">
    <source>
        <dbReference type="Proteomes" id="UP000642070"/>
    </source>
</evidence>
<dbReference type="GO" id="GO:0016020">
    <property type="term" value="C:membrane"/>
    <property type="evidence" value="ECO:0007669"/>
    <property type="project" value="UniProtKB-SubCell"/>
</dbReference>
<proteinExistence type="predicted"/>
<keyword evidence="2 5" id="KW-0812">Transmembrane</keyword>
<dbReference type="CDD" id="cd03386">
    <property type="entry name" value="PAP2_Aur1_like"/>
    <property type="match status" value="1"/>
</dbReference>
<keyword evidence="3 5" id="KW-1133">Transmembrane helix</keyword>
<evidence type="ECO:0000259" key="6">
    <source>
        <dbReference type="Pfam" id="PF14378"/>
    </source>
</evidence>
<dbReference type="PANTHER" id="PTHR31310">
    <property type="match status" value="1"/>
</dbReference>
<name>A0A917WZ52_9ACTN</name>
<evidence type="ECO:0000256" key="3">
    <source>
        <dbReference type="ARBA" id="ARBA00022989"/>
    </source>
</evidence>
<keyword evidence="8" id="KW-1185">Reference proteome</keyword>
<evidence type="ECO:0000256" key="2">
    <source>
        <dbReference type="ARBA" id="ARBA00022692"/>
    </source>
</evidence>
<dbReference type="Pfam" id="PF14378">
    <property type="entry name" value="PAP2_3"/>
    <property type="match status" value="1"/>
</dbReference>
<reference evidence="7" key="1">
    <citation type="journal article" date="2014" name="Int. J. Syst. Evol. Microbiol.">
        <title>Complete genome sequence of Corynebacterium casei LMG S-19264T (=DSM 44701T), isolated from a smear-ripened cheese.</title>
        <authorList>
            <consortium name="US DOE Joint Genome Institute (JGI-PGF)"/>
            <person name="Walter F."/>
            <person name="Albersmeier A."/>
            <person name="Kalinowski J."/>
            <person name="Ruckert C."/>
        </authorList>
    </citation>
    <scope>NUCLEOTIDE SEQUENCE</scope>
    <source>
        <strain evidence="7">JCM 19831</strain>
    </source>
</reference>
<comment type="caution">
    <text evidence="7">The sequence shown here is derived from an EMBL/GenBank/DDBJ whole genome shotgun (WGS) entry which is preliminary data.</text>
</comment>
<feature type="transmembrane region" description="Helical" evidence="5">
    <location>
        <begin position="206"/>
        <end position="226"/>
    </location>
</feature>
<dbReference type="EMBL" id="BMPI01000025">
    <property type="protein sequence ID" value="GGM42505.1"/>
    <property type="molecule type" value="Genomic_DNA"/>
</dbReference>
<dbReference type="AlphaFoldDB" id="A0A917WZ52"/>
<dbReference type="Proteomes" id="UP000642070">
    <property type="component" value="Unassembled WGS sequence"/>
</dbReference>
<protein>
    <submittedName>
        <fullName evidence="7">Inositol phosphorylceramide synthase</fullName>
    </submittedName>
</protein>
<evidence type="ECO:0000256" key="5">
    <source>
        <dbReference type="SAM" id="Phobius"/>
    </source>
</evidence>
<feature type="domain" description="Inositolphosphotransferase Aur1/Ipt1" evidence="6">
    <location>
        <begin position="63"/>
        <end position="243"/>
    </location>
</feature>
<feature type="transmembrane region" description="Helical" evidence="5">
    <location>
        <begin position="29"/>
        <end position="50"/>
    </location>
</feature>